<sequence length="132" mass="13976">MPGSAAAAESWTAAHFRAWQANPGSAQCNARYLTSAEDLVPVDPTYEAQCTFADGEKAKSMGRITIPSFVADISGVLTFAGLARSCPALFGMGRLRALGFRVGFEMGRCVVKSSASRVYAAQAGQRPLGVRR</sequence>
<dbReference type="EMBL" id="CAUYUJ010020272">
    <property type="protein sequence ID" value="CAK0897029.1"/>
    <property type="molecule type" value="Genomic_DNA"/>
</dbReference>
<organism evidence="1 2">
    <name type="scientific">Prorocentrum cordatum</name>
    <dbReference type="NCBI Taxonomy" id="2364126"/>
    <lineage>
        <taxon>Eukaryota</taxon>
        <taxon>Sar</taxon>
        <taxon>Alveolata</taxon>
        <taxon>Dinophyceae</taxon>
        <taxon>Prorocentrales</taxon>
        <taxon>Prorocentraceae</taxon>
        <taxon>Prorocentrum</taxon>
    </lineage>
</organism>
<gene>
    <name evidence="1" type="ORF">PCOR1329_LOCUS75327</name>
</gene>
<comment type="caution">
    <text evidence="1">The sequence shown here is derived from an EMBL/GenBank/DDBJ whole genome shotgun (WGS) entry which is preliminary data.</text>
</comment>
<protein>
    <submittedName>
        <fullName evidence="1">Uncharacterized protein</fullName>
    </submittedName>
</protein>
<proteinExistence type="predicted"/>
<name>A0ABN9XBU6_9DINO</name>
<accession>A0ABN9XBU6</accession>
<dbReference type="Proteomes" id="UP001189429">
    <property type="component" value="Unassembled WGS sequence"/>
</dbReference>
<keyword evidence="2" id="KW-1185">Reference proteome</keyword>
<evidence type="ECO:0000313" key="2">
    <source>
        <dbReference type="Proteomes" id="UP001189429"/>
    </source>
</evidence>
<evidence type="ECO:0000313" key="1">
    <source>
        <dbReference type="EMBL" id="CAK0897029.1"/>
    </source>
</evidence>
<reference evidence="1" key="1">
    <citation type="submission" date="2023-10" db="EMBL/GenBank/DDBJ databases">
        <authorList>
            <person name="Chen Y."/>
            <person name="Shah S."/>
            <person name="Dougan E. K."/>
            <person name="Thang M."/>
            <person name="Chan C."/>
        </authorList>
    </citation>
    <scope>NUCLEOTIDE SEQUENCE [LARGE SCALE GENOMIC DNA]</scope>
</reference>